<name>A0A1J9QR30_9PEZI</name>
<evidence type="ECO:0000256" key="3">
    <source>
        <dbReference type="RuleBase" id="RU000363"/>
    </source>
</evidence>
<protein>
    <submittedName>
        <fullName evidence="4">Retinol dehydrogenase</fullName>
    </submittedName>
</protein>
<evidence type="ECO:0000256" key="1">
    <source>
        <dbReference type="ARBA" id="ARBA00006484"/>
    </source>
</evidence>
<dbReference type="GeneID" id="31017988"/>
<proteinExistence type="inferred from homology"/>
<accession>A0A1J9QR30</accession>
<reference evidence="4 5" key="1">
    <citation type="submission" date="2016-10" db="EMBL/GenBank/DDBJ databases">
        <title>Proteomics and genomics reveal pathogen-plant mechanisms compatible with a hemibiotrophic lifestyle of Diplodia corticola.</title>
        <authorList>
            <person name="Fernandes I."/>
            <person name="De Jonge R."/>
            <person name="Van De Peer Y."/>
            <person name="Devreese B."/>
            <person name="Alves A."/>
            <person name="Esteves A.C."/>
        </authorList>
    </citation>
    <scope>NUCLEOTIDE SEQUENCE [LARGE SCALE GENOMIC DNA]</scope>
    <source>
        <strain evidence="4 5">CBS 112549</strain>
    </source>
</reference>
<dbReference type="PRINTS" id="PR00081">
    <property type="entry name" value="GDHRDH"/>
</dbReference>
<evidence type="ECO:0000256" key="2">
    <source>
        <dbReference type="ARBA" id="ARBA00023002"/>
    </source>
</evidence>
<keyword evidence="5" id="KW-1185">Reference proteome</keyword>
<dbReference type="OrthoDB" id="191139at2759"/>
<dbReference type="SUPFAM" id="SSF51735">
    <property type="entry name" value="NAD(P)-binding Rossmann-fold domains"/>
    <property type="match status" value="1"/>
</dbReference>
<sequence>MTSYPEWGPKTKATDVAIAFSKQIKGRYVLVTGISRNSLGEATALAIAAQGPALLILASRTPSSLDYVADEIRSVQPATPVATVTVDLLSQASVRAAAAKISDLVPRLDVIINNAGVMTRTRRTSPEGIEGQFATNHLGPFLLTNLLAPKLLAAAAASPSSSSASGPRVVNVSSFGVYISPVRFHDYNLEGALDDSDIPPEERGKAPEKLPKAFAANIDGYRGFIAYGQSKSAQVLFAVELTRRLKESGVVAVALHPGAIWTNLSRDLDEEGYEAIAGGAKEFKSPDEGASTMIVAAFDPALNEPSGSFLSDCQYHEPPPYATDPALAEKLWSLSEELVKQKFDLPPRA</sequence>
<keyword evidence="2" id="KW-0560">Oxidoreductase</keyword>
<evidence type="ECO:0000313" key="5">
    <source>
        <dbReference type="Proteomes" id="UP000183809"/>
    </source>
</evidence>
<dbReference type="STRING" id="236234.A0A1J9QR30"/>
<evidence type="ECO:0000313" key="4">
    <source>
        <dbReference type="EMBL" id="OJD30474.1"/>
    </source>
</evidence>
<comment type="caution">
    <text evidence="4">The sequence shown here is derived from an EMBL/GenBank/DDBJ whole genome shotgun (WGS) entry which is preliminary data.</text>
</comment>
<dbReference type="AlphaFoldDB" id="A0A1J9QR30"/>
<dbReference type="PANTHER" id="PTHR24320">
    <property type="entry name" value="RETINOL DEHYDROGENASE"/>
    <property type="match status" value="1"/>
</dbReference>
<dbReference type="InterPro" id="IPR002347">
    <property type="entry name" value="SDR_fam"/>
</dbReference>
<dbReference type="PRINTS" id="PR00080">
    <property type="entry name" value="SDRFAMILY"/>
</dbReference>
<comment type="similarity">
    <text evidence="1 3">Belongs to the short-chain dehydrogenases/reductases (SDR) family.</text>
</comment>
<organism evidence="4 5">
    <name type="scientific">Diplodia corticola</name>
    <dbReference type="NCBI Taxonomy" id="236234"/>
    <lineage>
        <taxon>Eukaryota</taxon>
        <taxon>Fungi</taxon>
        <taxon>Dikarya</taxon>
        <taxon>Ascomycota</taxon>
        <taxon>Pezizomycotina</taxon>
        <taxon>Dothideomycetes</taxon>
        <taxon>Dothideomycetes incertae sedis</taxon>
        <taxon>Botryosphaeriales</taxon>
        <taxon>Botryosphaeriaceae</taxon>
        <taxon>Diplodia</taxon>
    </lineage>
</organism>
<gene>
    <name evidence="4" type="ORF">BKCO1_6000060</name>
</gene>
<dbReference type="Pfam" id="PF00106">
    <property type="entry name" value="adh_short"/>
    <property type="match status" value="1"/>
</dbReference>
<dbReference type="RefSeq" id="XP_020126734.1">
    <property type="nucleotide sequence ID" value="XM_020277727.1"/>
</dbReference>
<dbReference type="Gene3D" id="3.40.50.720">
    <property type="entry name" value="NAD(P)-binding Rossmann-like Domain"/>
    <property type="match status" value="1"/>
</dbReference>
<dbReference type="GO" id="GO:0016491">
    <property type="term" value="F:oxidoreductase activity"/>
    <property type="evidence" value="ECO:0007669"/>
    <property type="project" value="UniProtKB-KW"/>
</dbReference>
<dbReference type="InterPro" id="IPR036291">
    <property type="entry name" value="NAD(P)-bd_dom_sf"/>
</dbReference>
<dbReference type="Proteomes" id="UP000183809">
    <property type="component" value="Unassembled WGS sequence"/>
</dbReference>
<dbReference type="PANTHER" id="PTHR24320:SF283">
    <property type="entry name" value="RETINOL DEHYDROGENASE 11"/>
    <property type="match status" value="1"/>
</dbReference>
<dbReference type="EMBL" id="MNUE01000060">
    <property type="protein sequence ID" value="OJD30474.1"/>
    <property type="molecule type" value="Genomic_DNA"/>
</dbReference>